<dbReference type="EMBL" id="CAJVQB010002655">
    <property type="protein sequence ID" value="CAG8582793.1"/>
    <property type="molecule type" value="Genomic_DNA"/>
</dbReference>
<name>A0ABN7UI45_GIGMA</name>
<dbReference type="Proteomes" id="UP000789901">
    <property type="component" value="Unassembled WGS sequence"/>
</dbReference>
<evidence type="ECO:0000313" key="3">
    <source>
        <dbReference type="Proteomes" id="UP000789901"/>
    </source>
</evidence>
<protein>
    <submittedName>
        <fullName evidence="2">46201_t:CDS:1</fullName>
    </submittedName>
</protein>
<keyword evidence="3" id="KW-1185">Reference proteome</keyword>
<keyword evidence="1" id="KW-0472">Membrane</keyword>
<keyword evidence="1" id="KW-0812">Transmembrane</keyword>
<reference evidence="2 3" key="1">
    <citation type="submission" date="2021-06" db="EMBL/GenBank/DDBJ databases">
        <authorList>
            <person name="Kallberg Y."/>
            <person name="Tangrot J."/>
            <person name="Rosling A."/>
        </authorList>
    </citation>
    <scope>NUCLEOTIDE SEQUENCE [LARGE SCALE GENOMIC DNA]</scope>
    <source>
        <strain evidence="2 3">120-4 pot B 10/14</strain>
    </source>
</reference>
<evidence type="ECO:0000313" key="2">
    <source>
        <dbReference type="EMBL" id="CAG8582793.1"/>
    </source>
</evidence>
<proteinExistence type="predicted"/>
<accession>A0ABN7UI45</accession>
<gene>
    <name evidence="2" type="ORF">GMARGA_LOCUS6028</name>
</gene>
<evidence type="ECO:0000256" key="1">
    <source>
        <dbReference type="SAM" id="Phobius"/>
    </source>
</evidence>
<feature type="transmembrane region" description="Helical" evidence="1">
    <location>
        <begin position="14"/>
        <end position="34"/>
    </location>
</feature>
<sequence>MTSKSVTRRSNPAFLMYVTLAAAAVGFFAAYIYHKVQAQRREARDDEDDNEEFNGMVNEQDLLHRVRDFIEHWAKFFQTLATNGDTSNRNESRKGTKESCL</sequence>
<keyword evidence="1" id="KW-1133">Transmembrane helix</keyword>
<organism evidence="2 3">
    <name type="scientific">Gigaspora margarita</name>
    <dbReference type="NCBI Taxonomy" id="4874"/>
    <lineage>
        <taxon>Eukaryota</taxon>
        <taxon>Fungi</taxon>
        <taxon>Fungi incertae sedis</taxon>
        <taxon>Mucoromycota</taxon>
        <taxon>Glomeromycotina</taxon>
        <taxon>Glomeromycetes</taxon>
        <taxon>Diversisporales</taxon>
        <taxon>Gigasporaceae</taxon>
        <taxon>Gigaspora</taxon>
    </lineage>
</organism>
<comment type="caution">
    <text evidence="2">The sequence shown here is derived from an EMBL/GenBank/DDBJ whole genome shotgun (WGS) entry which is preliminary data.</text>
</comment>